<feature type="transmembrane region" description="Helical" evidence="1">
    <location>
        <begin position="55"/>
        <end position="75"/>
    </location>
</feature>
<keyword evidence="1" id="KW-0812">Transmembrane</keyword>
<gene>
    <name evidence="2" type="ORF">IAA63_09010</name>
</gene>
<accession>A0A9D1NUV3</accession>
<keyword evidence="1" id="KW-1133">Transmembrane helix</keyword>
<proteinExistence type="predicted"/>
<evidence type="ECO:0000313" key="2">
    <source>
        <dbReference type="EMBL" id="HIV13260.1"/>
    </source>
</evidence>
<organism evidence="2 3">
    <name type="scientific">Candidatus Pullilachnospira stercoravium</name>
    <dbReference type="NCBI Taxonomy" id="2840913"/>
    <lineage>
        <taxon>Bacteria</taxon>
        <taxon>Bacillati</taxon>
        <taxon>Bacillota</taxon>
        <taxon>Clostridia</taxon>
        <taxon>Lachnospirales</taxon>
        <taxon>Lachnospiraceae</taxon>
        <taxon>Lachnospiraceae incertae sedis</taxon>
        <taxon>Candidatus Pullilachnospira</taxon>
    </lineage>
</organism>
<reference evidence="2" key="1">
    <citation type="submission" date="2020-10" db="EMBL/GenBank/DDBJ databases">
        <authorList>
            <person name="Gilroy R."/>
        </authorList>
    </citation>
    <scope>NUCLEOTIDE SEQUENCE</scope>
    <source>
        <strain evidence="2">ChiBcec2-4451</strain>
    </source>
</reference>
<feature type="non-terminal residue" evidence="2">
    <location>
        <position position="1"/>
    </location>
</feature>
<reference evidence="2" key="2">
    <citation type="journal article" date="2021" name="PeerJ">
        <title>Extensive microbial diversity within the chicken gut microbiome revealed by metagenomics and culture.</title>
        <authorList>
            <person name="Gilroy R."/>
            <person name="Ravi A."/>
            <person name="Getino M."/>
            <person name="Pursley I."/>
            <person name="Horton D.L."/>
            <person name="Alikhan N.F."/>
            <person name="Baker D."/>
            <person name="Gharbi K."/>
            <person name="Hall N."/>
            <person name="Watson M."/>
            <person name="Adriaenssens E.M."/>
            <person name="Foster-Nyarko E."/>
            <person name="Jarju S."/>
            <person name="Secka A."/>
            <person name="Antonio M."/>
            <person name="Oren A."/>
            <person name="Chaudhuri R.R."/>
            <person name="La Ragione R."/>
            <person name="Hildebrand F."/>
            <person name="Pallen M.J."/>
        </authorList>
    </citation>
    <scope>NUCLEOTIDE SEQUENCE</scope>
    <source>
        <strain evidence="2">ChiBcec2-4451</strain>
    </source>
</reference>
<keyword evidence="1" id="KW-0472">Membrane</keyword>
<dbReference type="EMBL" id="DVON01000190">
    <property type="protein sequence ID" value="HIV13260.1"/>
    <property type="molecule type" value="Genomic_DNA"/>
</dbReference>
<protein>
    <submittedName>
        <fullName evidence="2">Uncharacterized protein</fullName>
    </submittedName>
</protein>
<evidence type="ECO:0000256" key="1">
    <source>
        <dbReference type="SAM" id="Phobius"/>
    </source>
</evidence>
<sequence>YPGFDASILQNLSDVSVTLPDGAAQEDTSSESGQTFERGERAQMSFSWGRYENQLWAAGALILPLLLLIPLFLDVRRIRILKKLRKKNCAQIFSRYLKMLHSCGILKEATGEEEEFPRMLSRAVPLVSFGEAARMQENAMRCCYGAEMPDEKEQEFLYGIYLKTARKLLDTMGGWRRFRFRFLKAFG</sequence>
<name>A0A9D1NUV3_9FIRM</name>
<dbReference type="Proteomes" id="UP000886723">
    <property type="component" value="Unassembled WGS sequence"/>
</dbReference>
<evidence type="ECO:0000313" key="3">
    <source>
        <dbReference type="Proteomes" id="UP000886723"/>
    </source>
</evidence>
<comment type="caution">
    <text evidence="2">The sequence shown here is derived from an EMBL/GenBank/DDBJ whole genome shotgun (WGS) entry which is preliminary data.</text>
</comment>
<dbReference type="AlphaFoldDB" id="A0A9D1NUV3"/>